<keyword evidence="2" id="KW-1185">Reference proteome</keyword>
<protein>
    <submittedName>
        <fullName evidence="1">Uncharacterized protein</fullName>
    </submittedName>
</protein>
<name>A0ABQ7PVQ1_PLUXY</name>
<evidence type="ECO:0000313" key="2">
    <source>
        <dbReference type="Proteomes" id="UP000823941"/>
    </source>
</evidence>
<dbReference type="EMBL" id="JAHIBW010000027">
    <property type="protein sequence ID" value="KAG7297067.1"/>
    <property type="molecule type" value="Genomic_DNA"/>
</dbReference>
<evidence type="ECO:0000313" key="1">
    <source>
        <dbReference type="EMBL" id="KAG7297067.1"/>
    </source>
</evidence>
<dbReference type="Proteomes" id="UP000823941">
    <property type="component" value="Chromosome 27"/>
</dbReference>
<reference evidence="1 2" key="1">
    <citation type="submission" date="2021-06" db="EMBL/GenBank/DDBJ databases">
        <title>A haploid diamondback moth (Plutella xylostella L.) genome assembly resolves 31 chromosomes and identifies a diamide resistance mutation.</title>
        <authorList>
            <person name="Ward C.M."/>
            <person name="Perry K.D."/>
            <person name="Baker G."/>
            <person name="Powis K."/>
            <person name="Heckel D.G."/>
            <person name="Baxter S.W."/>
        </authorList>
    </citation>
    <scope>NUCLEOTIDE SEQUENCE [LARGE SCALE GENOMIC DNA]</scope>
    <source>
        <strain evidence="1 2">LV</strain>
        <tissue evidence="1">Single pupa</tissue>
    </source>
</reference>
<proteinExistence type="predicted"/>
<sequence>MVTLSKLTNKLTMKRSLHKSKLKEAVKQAMLAQSDIPKKTSGFDFNNFKRGMEKVTQKLAMKSSRSGINVEVAKEAKVVAYLPCHECGKFKAKKYDETTWTHENKGIECVLSLSQVSPDEPFLLYIESSPQGPNFKPHFMLAGKYKEFERPTIKIEKPPPKPKPEMISTISEPLFKDPKESMPTPTFVDKTLSPFNFQKVVYAKQYEF</sequence>
<comment type="caution">
    <text evidence="1">The sequence shown here is derived from an EMBL/GenBank/DDBJ whole genome shotgun (WGS) entry which is preliminary data.</text>
</comment>
<gene>
    <name evidence="1" type="ORF">JYU34_020003</name>
</gene>
<organism evidence="1 2">
    <name type="scientific">Plutella xylostella</name>
    <name type="common">Diamondback moth</name>
    <name type="synonym">Plutella maculipennis</name>
    <dbReference type="NCBI Taxonomy" id="51655"/>
    <lineage>
        <taxon>Eukaryota</taxon>
        <taxon>Metazoa</taxon>
        <taxon>Ecdysozoa</taxon>
        <taxon>Arthropoda</taxon>
        <taxon>Hexapoda</taxon>
        <taxon>Insecta</taxon>
        <taxon>Pterygota</taxon>
        <taxon>Neoptera</taxon>
        <taxon>Endopterygota</taxon>
        <taxon>Lepidoptera</taxon>
        <taxon>Glossata</taxon>
        <taxon>Ditrysia</taxon>
        <taxon>Yponomeutoidea</taxon>
        <taxon>Plutellidae</taxon>
        <taxon>Plutella</taxon>
    </lineage>
</organism>
<accession>A0ABQ7PVQ1</accession>